<proteinExistence type="predicted"/>
<sequence length="97" mass="10275">MHIKRFPGKPIVEHDFAANKSFEGEGSQHIEAETETCEVYERVCGGEIVEHVAEGAGSEGEESRERHEETGEHGYAGAVVGYGGEAVDGGGVEGTVD</sequence>
<dbReference type="EMBL" id="AYSA01000101">
    <property type="protein sequence ID" value="ESZ97116.1"/>
    <property type="molecule type" value="Genomic_DNA"/>
</dbReference>
<reference evidence="2 3" key="1">
    <citation type="journal article" date="2014" name="Genome Announc.">
        <title>Draft genome sequence of Sclerotinia borealis, a psychrophilic plant pathogenic fungus.</title>
        <authorList>
            <person name="Mardanov A.V."/>
            <person name="Beletsky A.V."/>
            <person name="Kadnikov V.V."/>
            <person name="Ignatov A.N."/>
            <person name="Ravin N.V."/>
        </authorList>
    </citation>
    <scope>NUCLEOTIDE SEQUENCE [LARGE SCALE GENOMIC DNA]</scope>
    <source>
        <strain evidence="3">F-4157</strain>
    </source>
</reference>
<feature type="region of interest" description="Disordered" evidence="1">
    <location>
        <begin position="54"/>
        <end position="97"/>
    </location>
</feature>
<organism evidence="2 3">
    <name type="scientific">Sclerotinia borealis (strain F-4128)</name>
    <dbReference type="NCBI Taxonomy" id="1432307"/>
    <lineage>
        <taxon>Eukaryota</taxon>
        <taxon>Fungi</taxon>
        <taxon>Dikarya</taxon>
        <taxon>Ascomycota</taxon>
        <taxon>Pezizomycotina</taxon>
        <taxon>Leotiomycetes</taxon>
        <taxon>Helotiales</taxon>
        <taxon>Sclerotiniaceae</taxon>
        <taxon>Sclerotinia</taxon>
    </lineage>
</organism>
<feature type="compositionally biased region" description="Gly residues" evidence="1">
    <location>
        <begin position="80"/>
        <end position="97"/>
    </location>
</feature>
<accession>W9CMP2</accession>
<protein>
    <submittedName>
        <fullName evidence="2">Uncharacterized protein</fullName>
    </submittedName>
</protein>
<evidence type="ECO:0000313" key="2">
    <source>
        <dbReference type="EMBL" id="ESZ97116.1"/>
    </source>
</evidence>
<name>W9CMP2_SCLBF</name>
<feature type="compositionally biased region" description="Basic and acidic residues" evidence="1">
    <location>
        <begin position="61"/>
        <end position="72"/>
    </location>
</feature>
<dbReference type="Proteomes" id="UP000019487">
    <property type="component" value="Unassembled WGS sequence"/>
</dbReference>
<comment type="caution">
    <text evidence="2">The sequence shown here is derived from an EMBL/GenBank/DDBJ whole genome shotgun (WGS) entry which is preliminary data.</text>
</comment>
<gene>
    <name evidence="2" type="ORF">SBOR_2474</name>
</gene>
<evidence type="ECO:0000313" key="3">
    <source>
        <dbReference type="Proteomes" id="UP000019487"/>
    </source>
</evidence>
<keyword evidence="3" id="KW-1185">Reference proteome</keyword>
<evidence type="ECO:0000256" key="1">
    <source>
        <dbReference type="SAM" id="MobiDB-lite"/>
    </source>
</evidence>
<dbReference type="OrthoDB" id="10506325at2759"/>
<dbReference type="AlphaFoldDB" id="W9CMP2"/>
<dbReference type="HOGENOM" id="CLU_2347906_0_0_1"/>